<sequence>MSCNALAGLVEILLVEDSPTDVMMTREGLEYHKVLNPLRVVEDGVAAMAYLRREGPYHDTCRPGLIILDLNLPRKSGREVLQELKDDPELRNIPVVILTTSRSEEDVVKSYGLHANCYIAKPVDFSKFADVVRSISDFWFGVVTLPPGKL</sequence>
<feature type="domain" description="Response regulatory" evidence="2">
    <location>
        <begin position="11"/>
        <end position="136"/>
    </location>
</feature>
<dbReference type="SMART" id="SM00448">
    <property type="entry name" value="REC"/>
    <property type="match status" value="1"/>
</dbReference>
<protein>
    <submittedName>
        <fullName evidence="3">CheY chemotaxis protein or a CheY-like REC (Receiver) domain</fullName>
    </submittedName>
</protein>
<dbReference type="InterPro" id="IPR011006">
    <property type="entry name" value="CheY-like_superfamily"/>
</dbReference>
<dbReference type="STRING" id="416944.SAMN05421548_1575"/>
<accession>A0A1G7DFG6</accession>
<reference evidence="4" key="1">
    <citation type="submission" date="2016-09" db="EMBL/GenBank/DDBJ databases">
        <authorList>
            <person name="Varghese N."/>
            <person name="Submissions S."/>
        </authorList>
    </citation>
    <scope>NUCLEOTIDE SEQUENCE [LARGE SCALE GENOMIC DNA]</scope>
    <source>
        <strain evidence="4">TNe-862</strain>
    </source>
</reference>
<name>A0A1G7DFG6_9BURK</name>
<evidence type="ECO:0000313" key="3">
    <source>
        <dbReference type="EMBL" id="SDE49545.1"/>
    </source>
</evidence>
<dbReference type="PANTHER" id="PTHR44520">
    <property type="entry name" value="RESPONSE REGULATOR RCP1-RELATED"/>
    <property type="match status" value="1"/>
</dbReference>
<evidence type="ECO:0000256" key="1">
    <source>
        <dbReference type="PROSITE-ProRule" id="PRU00169"/>
    </source>
</evidence>
<dbReference type="AlphaFoldDB" id="A0A1G7DFG6"/>
<dbReference type="Gene3D" id="3.40.50.2300">
    <property type="match status" value="1"/>
</dbReference>
<dbReference type="CDD" id="cd17557">
    <property type="entry name" value="REC_Rcp-like"/>
    <property type="match status" value="1"/>
</dbReference>
<dbReference type="SUPFAM" id="SSF52172">
    <property type="entry name" value="CheY-like"/>
    <property type="match status" value="1"/>
</dbReference>
<dbReference type="OrthoDB" id="9793549at2"/>
<dbReference type="RefSeq" id="WP_092006605.1">
    <property type="nucleotide sequence ID" value="NZ_FMYQ01000057.1"/>
</dbReference>
<dbReference type="InterPro" id="IPR052893">
    <property type="entry name" value="TCS_response_regulator"/>
</dbReference>
<dbReference type="PANTHER" id="PTHR44520:SF2">
    <property type="entry name" value="RESPONSE REGULATOR RCP1"/>
    <property type="match status" value="1"/>
</dbReference>
<dbReference type="InterPro" id="IPR001789">
    <property type="entry name" value="Sig_transdc_resp-reg_receiver"/>
</dbReference>
<keyword evidence="1" id="KW-0597">Phosphoprotein</keyword>
<feature type="modified residue" description="4-aspartylphosphate" evidence="1">
    <location>
        <position position="69"/>
    </location>
</feature>
<organism evidence="3 4">
    <name type="scientific">Paraburkholderia lycopersici</name>
    <dbReference type="NCBI Taxonomy" id="416944"/>
    <lineage>
        <taxon>Bacteria</taxon>
        <taxon>Pseudomonadati</taxon>
        <taxon>Pseudomonadota</taxon>
        <taxon>Betaproteobacteria</taxon>
        <taxon>Burkholderiales</taxon>
        <taxon>Burkholderiaceae</taxon>
        <taxon>Paraburkholderia</taxon>
    </lineage>
</organism>
<evidence type="ECO:0000259" key="2">
    <source>
        <dbReference type="PROSITE" id="PS50110"/>
    </source>
</evidence>
<dbReference type="Pfam" id="PF00072">
    <property type="entry name" value="Response_reg"/>
    <property type="match status" value="1"/>
</dbReference>
<keyword evidence="4" id="KW-1185">Reference proteome</keyword>
<gene>
    <name evidence="3" type="ORF">SAMN05421548_1575</name>
</gene>
<proteinExistence type="predicted"/>
<dbReference type="Proteomes" id="UP000198908">
    <property type="component" value="Unassembled WGS sequence"/>
</dbReference>
<dbReference type="PROSITE" id="PS50110">
    <property type="entry name" value="RESPONSE_REGULATORY"/>
    <property type="match status" value="1"/>
</dbReference>
<evidence type="ECO:0000313" key="4">
    <source>
        <dbReference type="Proteomes" id="UP000198908"/>
    </source>
</evidence>
<dbReference type="EMBL" id="FMYQ01000057">
    <property type="protein sequence ID" value="SDE49545.1"/>
    <property type="molecule type" value="Genomic_DNA"/>
</dbReference>
<dbReference type="GO" id="GO:0000160">
    <property type="term" value="P:phosphorelay signal transduction system"/>
    <property type="evidence" value="ECO:0007669"/>
    <property type="project" value="InterPro"/>
</dbReference>